<dbReference type="Proteomes" id="UP000093352">
    <property type="component" value="Unassembled WGS sequence"/>
</dbReference>
<feature type="transmembrane region" description="Helical" evidence="1">
    <location>
        <begin position="6"/>
        <end position="25"/>
    </location>
</feature>
<name>A0A371IJ48_9FIRM</name>
<feature type="transmembrane region" description="Helical" evidence="1">
    <location>
        <begin position="37"/>
        <end position="54"/>
    </location>
</feature>
<keyword evidence="1" id="KW-0472">Membrane</keyword>
<dbReference type="EMBL" id="MBEW02000033">
    <property type="protein sequence ID" value="RDY20500.1"/>
    <property type="molecule type" value="Genomic_DNA"/>
</dbReference>
<dbReference type="InterPro" id="IPR012156">
    <property type="entry name" value="Cold_shock_CspA"/>
</dbReference>
<keyword evidence="1" id="KW-0812">Transmembrane</keyword>
<keyword evidence="1" id="KW-1133">Transmembrane helix</keyword>
<gene>
    <name evidence="2" type="ORF">BBG48_009745</name>
</gene>
<evidence type="ECO:0000313" key="3">
    <source>
        <dbReference type="Proteomes" id="UP000093352"/>
    </source>
</evidence>
<dbReference type="PIRSF" id="PIRSF002599">
    <property type="entry name" value="Cold_shock_A"/>
    <property type="match status" value="1"/>
</dbReference>
<accession>A0A371IJ48</accession>
<dbReference type="Pfam" id="PF06961">
    <property type="entry name" value="DUF1294"/>
    <property type="match status" value="1"/>
</dbReference>
<protein>
    <submittedName>
        <fullName evidence="2">DUF1294 domain-containing protein</fullName>
    </submittedName>
</protein>
<sequence>MNSISIYFLGVNIFTFTIYCLDKILSKTKAMRISENTLLLFCFIGGGVGGFLAMQIVRHKTKHKKFLILVPVSIAFNLALLYAFLYFAK</sequence>
<dbReference type="RefSeq" id="WP_068911880.1">
    <property type="nucleotide sequence ID" value="NZ_MBEW02000033.1"/>
</dbReference>
<dbReference type="AlphaFoldDB" id="A0A371IJ48"/>
<evidence type="ECO:0000313" key="2">
    <source>
        <dbReference type="EMBL" id="RDY20500.1"/>
    </source>
</evidence>
<reference evidence="2 3" key="1">
    <citation type="journal article" date="2016" name="Genome Announc.">
        <title>Draft Genome Sequence of Criibacterium bergeronii gen. nov., sp. nov., Strain CCRI-22567T, Isolated from a Vaginal Sample from a Woman with Bacterial Vaginosis.</title>
        <authorList>
            <person name="Maheux A.F."/>
            <person name="Berube E."/>
            <person name="Boudreau D.K."/>
            <person name="Raymond F."/>
            <person name="Corbeil J."/>
            <person name="Roy P.H."/>
            <person name="Boissinot M."/>
            <person name="Omar R.F."/>
        </authorList>
    </citation>
    <scope>NUCLEOTIDE SEQUENCE [LARGE SCALE GENOMIC DNA]</scope>
    <source>
        <strain evidence="2 3">CCRI-22567</strain>
    </source>
</reference>
<dbReference type="STRING" id="1871336.BBG48_05790"/>
<feature type="transmembrane region" description="Helical" evidence="1">
    <location>
        <begin position="66"/>
        <end position="88"/>
    </location>
</feature>
<dbReference type="GO" id="GO:0003676">
    <property type="term" value="F:nucleic acid binding"/>
    <property type="evidence" value="ECO:0007669"/>
    <property type="project" value="InterPro"/>
</dbReference>
<keyword evidence="3" id="KW-1185">Reference proteome</keyword>
<evidence type="ECO:0000256" key="1">
    <source>
        <dbReference type="SAM" id="Phobius"/>
    </source>
</evidence>
<organism evidence="2 3">
    <name type="scientific">Criibacterium bergeronii</name>
    <dbReference type="NCBI Taxonomy" id="1871336"/>
    <lineage>
        <taxon>Bacteria</taxon>
        <taxon>Bacillati</taxon>
        <taxon>Bacillota</taxon>
        <taxon>Clostridia</taxon>
        <taxon>Peptostreptococcales</taxon>
        <taxon>Filifactoraceae</taxon>
        <taxon>Criibacterium</taxon>
    </lineage>
</organism>
<comment type="caution">
    <text evidence="2">The sequence shown here is derived from an EMBL/GenBank/DDBJ whole genome shotgun (WGS) entry which is preliminary data.</text>
</comment>
<proteinExistence type="predicted"/>
<dbReference type="InterPro" id="IPR010718">
    <property type="entry name" value="DUF1294"/>
</dbReference>